<dbReference type="Proteomes" id="UP000075041">
    <property type="component" value="Unassembled WGS sequence"/>
</dbReference>
<organism evidence="1 2">
    <name type="scientific">Streptococcus suis</name>
    <dbReference type="NCBI Taxonomy" id="1307"/>
    <lineage>
        <taxon>Bacteria</taxon>
        <taxon>Bacillati</taxon>
        <taxon>Bacillota</taxon>
        <taxon>Bacilli</taxon>
        <taxon>Lactobacillales</taxon>
        <taxon>Streptococcaceae</taxon>
        <taxon>Streptococcus</taxon>
    </lineage>
</organism>
<dbReference type="Gene3D" id="2.160.20.10">
    <property type="entry name" value="Single-stranded right-handed beta-helix, Pectin lyase-like"/>
    <property type="match status" value="1"/>
</dbReference>
<protein>
    <submittedName>
        <fullName evidence="1">Phage tail fiber</fullName>
    </submittedName>
</protein>
<sequence length="657" mass="72798">MGIDNHLKVIKEGVFGRDVRQAIHDGIKQAYTDATIERGNTDMEVAKARGSFETLGNRFEDITERIQSITNGAPKGTFGSLSELQQSKPDGDTNIYLTTDNGHWNYYNGSAWVSGGTYQATVIKDGEITDRMLKNSYAYGTPGKNKFNKFSVTDGYYVDPSTGNLLSAAGNSVSEFIEVESNQIYQYTNLGTGAFYDKDKTFIKGTPNIAGWNLTPTPQTAFYVRVSCQNTKLGIAQIEKGSVATEYEPYTQIFELKSTELADLSGTKGLISYTEIIVKKDGSGDFVSPKLANDSITDASYNKRYNIIIHPGEYTEINWTPKDFVNLIGTDRDKVILKGELPQTATDVEITPASTINLIYNNDLENLTITCRNMRYPVHDDGGGTDKIRNVKNCKFIHYGNQAVRDYRKNNNLPAGDVWASENAYGSGVNSGDVVKYKDCVFVGTVNAWGTHNNEHYEKPAYIEHDNCEFILDAYDNPEFHNSIGIASMGSGNKDKIVFKGCRANGTIKYFYIGTDTIRRQDSKAEFEISGYNNDLAVEVQLDGERYIPVFKDECHNVVALENILKGQAVCFDKDKKHVRKMLPTDNKALFAGIALNDISAQSHGDVKFKGYLEKEDLNLSQANFGDNVVVGHDSLLMIGAGEAVGICLGYNQIKIF</sequence>
<dbReference type="InterPro" id="IPR011050">
    <property type="entry name" value="Pectin_lyase_fold/virulence"/>
</dbReference>
<accession>A0A822VNF0</accession>
<comment type="caution">
    <text evidence="1">The sequence shown here is derived from an EMBL/GenBank/DDBJ whole genome shotgun (WGS) entry which is preliminary data.</text>
</comment>
<reference evidence="1 2" key="1">
    <citation type="submission" date="2016-02" db="EMBL/GenBank/DDBJ databases">
        <authorList>
            <consortium name="Pathogen Informatics"/>
        </authorList>
    </citation>
    <scope>NUCLEOTIDE SEQUENCE [LARGE SCALE GENOMIC DNA]</scope>
    <source>
        <strain evidence="1 2">LOLA-SS005</strain>
    </source>
</reference>
<dbReference type="EMBL" id="FIFJ01000021">
    <property type="protein sequence ID" value="CYU16327.1"/>
    <property type="molecule type" value="Genomic_DNA"/>
</dbReference>
<name>A0A822VNF0_STRSU</name>
<evidence type="ECO:0000313" key="1">
    <source>
        <dbReference type="EMBL" id="CYU16327.1"/>
    </source>
</evidence>
<evidence type="ECO:0000313" key="2">
    <source>
        <dbReference type="Proteomes" id="UP000075041"/>
    </source>
</evidence>
<gene>
    <name evidence="1" type="ORF">ERS132356_01643</name>
</gene>
<proteinExistence type="predicted"/>
<dbReference type="SUPFAM" id="SSF51126">
    <property type="entry name" value="Pectin lyase-like"/>
    <property type="match status" value="1"/>
</dbReference>
<dbReference type="AlphaFoldDB" id="A0A822VNF0"/>
<dbReference type="InterPro" id="IPR012334">
    <property type="entry name" value="Pectin_lyas_fold"/>
</dbReference>
<dbReference type="RefSeq" id="WP_023370484.1">
    <property type="nucleotide sequence ID" value="NZ_CECR01000049.1"/>
</dbReference>